<comment type="caution">
    <text evidence="1">The sequence shown here is derived from an EMBL/GenBank/DDBJ whole genome shotgun (WGS) entry which is preliminary data.</text>
</comment>
<dbReference type="InterPro" id="IPR051324">
    <property type="entry name" value="Stress/Tellurium_Resist"/>
</dbReference>
<dbReference type="Gene3D" id="2.60.60.30">
    <property type="entry name" value="sav2460 like domains"/>
    <property type="match status" value="1"/>
</dbReference>
<dbReference type="EMBL" id="MVII01000045">
    <property type="protein sequence ID" value="ORB48617.1"/>
    <property type="molecule type" value="Genomic_DNA"/>
</dbReference>
<gene>
    <name evidence="1" type="ORF">BST43_24400</name>
</gene>
<evidence type="ECO:0000313" key="2">
    <source>
        <dbReference type="Proteomes" id="UP000192434"/>
    </source>
</evidence>
<reference evidence="1 2" key="1">
    <citation type="submission" date="2016-12" db="EMBL/GenBank/DDBJ databases">
        <title>The new phylogeny of genus Mycobacterium.</title>
        <authorList>
            <person name="Tortoli E."/>
            <person name="Trovato A."/>
            <person name="Cirillo D.M."/>
        </authorList>
    </citation>
    <scope>NUCLEOTIDE SEQUENCE [LARGE SCALE GENOMIC DNA]</scope>
    <source>
        <strain evidence="1 2">CCUG 66554</strain>
    </source>
</reference>
<evidence type="ECO:0000313" key="1">
    <source>
        <dbReference type="EMBL" id="ORB48617.1"/>
    </source>
</evidence>
<dbReference type="AlphaFoldDB" id="A0A1X0IKS4"/>
<accession>A0A1X0IKS4</accession>
<sequence length="732" mass="79302">MFHERRFVIMTTTYATDTRALTEAALRKGVAARLHGADDPIEHGGDVVAVELLDLGYLVHPAELRDLSELDLQGILAAARKISGADRTYVPVYPGFPAQVRNLSTLGLIIDQIVYYFSVAFDPDGKELDRYATVDRSVDIRPSLPVADLLIAAKPLRVADADGLLDLAKSLIRRPVALSSDDREFVTAVLAYAVAHHSAPVVDSDLDELLTGVRNRENWQTVIEALAGGAGVPVETVAEAALRTAEGADDLLRAVLSLYTDPLREGNDAEHARVLRSLSDSGHWAVGVRSVPKPIRKLLVQRLGELTDGYRADTLFTRSNLWRRIMRYAHPYQFARTDAEKRALDIVHANIEYKTFASLVEAAFEAGQLTAAVDLLSQRPGQLVARIVHLASLDGDLNYLRQAVADAGSRARVTQLVAAYNGLAAVAAGRSTVQRVTGRANFVREQTSTLPATDACRLQQAVRAALVERMRRLGGDLITPDLTLGTADAAVVSTINRDASSTDRALERGEKFTVRGEHGVLRLFVHWFNGSRRVDLDLGALLLDADFRQVTTVDYSSYHDNRGFATYSGDITDAPMPDGAAEFIDVDLKAALRVHPDARYVAMTVNSYTGQHLSAVDHLAGAMLRSDGDAGKHFDPRTVTTAFRSSSESTLVSPMMVDLVTCEAIWIDTSNGSQAAGYSISRGGTLAEAIAAEIGVDRMTYGDMAEMAAEAFGLETDAGAVDRELVKVLLAL</sequence>
<organism evidence="1 2">
    <name type="scientific">Mycobacteroides saopaulense</name>
    <dbReference type="NCBI Taxonomy" id="1578165"/>
    <lineage>
        <taxon>Bacteria</taxon>
        <taxon>Bacillati</taxon>
        <taxon>Actinomycetota</taxon>
        <taxon>Actinomycetes</taxon>
        <taxon>Mycobacteriales</taxon>
        <taxon>Mycobacteriaceae</taxon>
        <taxon>Mycobacteroides</taxon>
    </lineage>
</organism>
<evidence type="ECO:0008006" key="3">
    <source>
        <dbReference type="Google" id="ProtNLM"/>
    </source>
</evidence>
<name>A0A1X0IKS4_9MYCO</name>
<protein>
    <recommendedName>
        <fullName evidence="3">TerD domain-containing protein</fullName>
    </recommendedName>
</protein>
<dbReference type="OrthoDB" id="415622at2"/>
<dbReference type="PANTHER" id="PTHR32097">
    <property type="entry name" value="CAMP-BINDING PROTEIN 1-RELATED"/>
    <property type="match status" value="1"/>
</dbReference>
<dbReference type="STRING" id="1578165.BKG68_05505"/>
<dbReference type="PANTHER" id="PTHR32097:SF18">
    <property type="entry name" value="RING-TYPE DOMAIN-CONTAINING PROTEIN"/>
    <property type="match status" value="1"/>
</dbReference>
<dbReference type="Proteomes" id="UP000192434">
    <property type="component" value="Unassembled WGS sequence"/>
</dbReference>
<proteinExistence type="predicted"/>